<dbReference type="Proteomes" id="UP000625682">
    <property type="component" value="Unassembled WGS sequence"/>
</dbReference>
<feature type="compositionally biased region" description="Gly residues" evidence="1">
    <location>
        <begin position="24"/>
        <end position="36"/>
    </location>
</feature>
<dbReference type="EMBL" id="BMMU01000004">
    <property type="protein sequence ID" value="GGJ20763.1"/>
    <property type="molecule type" value="Genomic_DNA"/>
</dbReference>
<dbReference type="AlphaFoldDB" id="A0A917KMG2"/>
<feature type="region of interest" description="Disordered" evidence="1">
    <location>
        <begin position="1"/>
        <end position="77"/>
    </location>
</feature>
<feature type="compositionally biased region" description="Gly residues" evidence="1">
    <location>
        <begin position="1"/>
        <end position="13"/>
    </location>
</feature>
<reference evidence="2" key="1">
    <citation type="journal article" date="2014" name="Int. J. Syst. Evol. Microbiol.">
        <title>Complete genome sequence of Corynebacterium casei LMG S-19264T (=DSM 44701T), isolated from a smear-ripened cheese.</title>
        <authorList>
            <consortium name="US DOE Joint Genome Institute (JGI-PGF)"/>
            <person name="Walter F."/>
            <person name="Albersmeier A."/>
            <person name="Kalinowski J."/>
            <person name="Ruckert C."/>
        </authorList>
    </citation>
    <scope>NUCLEOTIDE SEQUENCE</scope>
    <source>
        <strain evidence="2">CGMCC 4.7272</strain>
    </source>
</reference>
<protein>
    <submittedName>
        <fullName evidence="2">Uncharacterized protein</fullName>
    </submittedName>
</protein>
<reference evidence="2" key="2">
    <citation type="submission" date="2020-09" db="EMBL/GenBank/DDBJ databases">
        <authorList>
            <person name="Sun Q."/>
            <person name="Zhou Y."/>
        </authorList>
    </citation>
    <scope>NUCLEOTIDE SEQUENCE</scope>
    <source>
        <strain evidence="2">CGMCC 4.7272</strain>
    </source>
</reference>
<feature type="compositionally biased region" description="Basic and acidic residues" evidence="1">
    <location>
        <begin position="44"/>
        <end position="58"/>
    </location>
</feature>
<dbReference type="InterPro" id="IPR046210">
    <property type="entry name" value="DUF6243"/>
</dbReference>
<dbReference type="RefSeq" id="WP_189146605.1">
    <property type="nucleotide sequence ID" value="NZ_BAABER010000001.1"/>
</dbReference>
<organism evidence="2 3">
    <name type="scientific">Streptomyces lacrimifluminis</name>
    <dbReference type="NCBI Taxonomy" id="1500077"/>
    <lineage>
        <taxon>Bacteria</taxon>
        <taxon>Bacillati</taxon>
        <taxon>Actinomycetota</taxon>
        <taxon>Actinomycetes</taxon>
        <taxon>Kitasatosporales</taxon>
        <taxon>Streptomycetaceae</taxon>
        <taxon>Streptomyces</taxon>
    </lineage>
</organism>
<name>A0A917KMG2_9ACTN</name>
<gene>
    <name evidence="2" type="ORF">GCM10012282_16450</name>
</gene>
<evidence type="ECO:0000256" key="1">
    <source>
        <dbReference type="SAM" id="MobiDB-lite"/>
    </source>
</evidence>
<comment type="caution">
    <text evidence="2">The sequence shown here is derived from an EMBL/GenBank/DDBJ whole genome shotgun (WGS) entry which is preliminary data.</text>
</comment>
<evidence type="ECO:0000313" key="2">
    <source>
        <dbReference type="EMBL" id="GGJ20763.1"/>
    </source>
</evidence>
<keyword evidence="3" id="KW-1185">Reference proteome</keyword>
<dbReference type="Pfam" id="PF19756">
    <property type="entry name" value="DUF6243"/>
    <property type="match status" value="1"/>
</dbReference>
<sequence length="77" mass="7884">MARGGGNMLGVGGTRSNLGKNALRGGGRGKQTGGGADPQAQKQELVRKLQEKRAKEQGAQENAPDGRTPDEAAPTAE</sequence>
<proteinExistence type="predicted"/>
<accession>A0A917KMG2</accession>
<evidence type="ECO:0000313" key="3">
    <source>
        <dbReference type="Proteomes" id="UP000625682"/>
    </source>
</evidence>